<keyword evidence="2" id="KW-0479">Metal-binding</keyword>
<name>A0A915YXJ5_9GLOM</name>
<comment type="caution">
    <text evidence="6">The sequence shown here is derived from an EMBL/GenBank/DDBJ whole genome shotgun (WGS) entry which is preliminary data.</text>
</comment>
<dbReference type="Proteomes" id="UP000684084">
    <property type="component" value="Unassembled WGS sequence"/>
</dbReference>
<proteinExistence type="predicted"/>
<evidence type="ECO:0000256" key="4">
    <source>
        <dbReference type="ARBA" id="ARBA00022833"/>
    </source>
</evidence>
<dbReference type="AlphaFoldDB" id="A0A915YXJ5"/>
<comment type="subcellular location">
    <subcellularLocation>
        <location evidence="1">Nucleus</location>
    </subcellularLocation>
</comment>
<accession>A0A915YXJ5</accession>
<reference evidence="6" key="1">
    <citation type="submission" date="2020-05" db="EMBL/GenBank/DDBJ databases">
        <authorList>
            <person name="Rincon C."/>
            <person name="Sanders R I."/>
            <person name="Robbins C."/>
            <person name="Chaturvedi A."/>
        </authorList>
    </citation>
    <scope>NUCLEOTIDE SEQUENCE</scope>
    <source>
        <strain evidence="6">CHB12</strain>
    </source>
</reference>
<dbReference type="PANTHER" id="PTHR46481">
    <property type="entry name" value="ZINC FINGER BED DOMAIN-CONTAINING PROTEIN 4"/>
    <property type="match status" value="1"/>
</dbReference>
<evidence type="ECO:0000313" key="6">
    <source>
        <dbReference type="EMBL" id="CAB5351368.1"/>
    </source>
</evidence>
<dbReference type="PANTHER" id="PTHR46481:SF10">
    <property type="entry name" value="ZINC FINGER BED DOMAIN-CONTAINING PROTEIN 39"/>
    <property type="match status" value="1"/>
</dbReference>
<keyword evidence="4" id="KW-0862">Zinc</keyword>
<keyword evidence="5" id="KW-0539">Nucleus</keyword>
<keyword evidence="3" id="KW-0863">Zinc-finger</keyword>
<evidence type="ECO:0000256" key="2">
    <source>
        <dbReference type="ARBA" id="ARBA00022723"/>
    </source>
</evidence>
<dbReference type="InterPro" id="IPR052035">
    <property type="entry name" value="ZnF_BED_domain_contain"/>
</dbReference>
<evidence type="ECO:0000313" key="7">
    <source>
        <dbReference type="Proteomes" id="UP000684084"/>
    </source>
</evidence>
<evidence type="ECO:0000256" key="5">
    <source>
        <dbReference type="ARBA" id="ARBA00023242"/>
    </source>
</evidence>
<evidence type="ECO:0000256" key="1">
    <source>
        <dbReference type="ARBA" id="ARBA00004123"/>
    </source>
</evidence>
<evidence type="ECO:0000256" key="3">
    <source>
        <dbReference type="ARBA" id="ARBA00022771"/>
    </source>
</evidence>
<dbReference type="GO" id="GO:0005634">
    <property type="term" value="C:nucleus"/>
    <property type="evidence" value="ECO:0007669"/>
    <property type="project" value="UniProtKB-SubCell"/>
</dbReference>
<protein>
    <submittedName>
        <fullName evidence="6">Uncharacterized protein</fullName>
    </submittedName>
</protein>
<gene>
    <name evidence="6" type="ORF">CHRIB12_LOCUS5123</name>
</gene>
<dbReference type="GO" id="GO:0008270">
    <property type="term" value="F:zinc ion binding"/>
    <property type="evidence" value="ECO:0007669"/>
    <property type="project" value="UniProtKB-KW"/>
</dbReference>
<dbReference type="EMBL" id="CAGKOT010000008">
    <property type="protein sequence ID" value="CAB5351368.1"/>
    <property type="molecule type" value="Genomic_DNA"/>
</dbReference>
<sequence length="88" mass="10004">MALTADLWTGRNQKGFLEITCSYIDPEFILKEVILAIEYVQYPHNAEHIAECFEGILKKWKIRHITATITTDNGSNIKKAVKLLNGVN</sequence>
<dbReference type="OrthoDB" id="2432125at2759"/>
<organism evidence="6 7">
    <name type="scientific">Rhizophagus irregularis</name>
    <dbReference type="NCBI Taxonomy" id="588596"/>
    <lineage>
        <taxon>Eukaryota</taxon>
        <taxon>Fungi</taxon>
        <taxon>Fungi incertae sedis</taxon>
        <taxon>Mucoromycota</taxon>
        <taxon>Glomeromycotina</taxon>
        <taxon>Glomeromycetes</taxon>
        <taxon>Glomerales</taxon>
        <taxon>Glomeraceae</taxon>
        <taxon>Rhizophagus</taxon>
    </lineage>
</organism>